<protein>
    <submittedName>
        <fullName evidence="2">Methyltransferase, FkbM family</fullName>
    </submittedName>
</protein>
<comment type="caution">
    <text evidence="2">The sequence shown here is derived from an EMBL/GenBank/DDBJ whole genome shotgun (WGS) entry which is preliminary data.</text>
</comment>
<dbReference type="NCBIfam" id="TIGR01444">
    <property type="entry name" value="fkbM_fam"/>
    <property type="match status" value="1"/>
</dbReference>
<dbReference type="InterPro" id="IPR006342">
    <property type="entry name" value="FkbM_mtfrase"/>
</dbReference>
<organism evidence="2 3">
    <name type="scientific">Pseudoroseomonas cervicalis ATCC 49957</name>
    <dbReference type="NCBI Taxonomy" id="525371"/>
    <lineage>
        <taxon>Bacteria</taxon>
        <taxon>Pseudomonadati</taxon>
        <taxon>Pseudomonadota</taxon>
        <taxon>Alphaproteobacteria</taxon>
        <taxon>Acetobacterales</taxon>
        <taxon>Roseomonadaceae</taxon>
        <taxon>Roseomonas</taxon>
    </lineage>
</organism>
<dbReference type="SUPFAM" id="SSF53335">
    <property type="entry name" value="S-adenosyl-L-methionine-dependent methyltransferases"/>
    <property type="match status" value="1"/>
</dbReference>
<dbReference type="InterPro" id="IPR052514">
    <property type="entry name" value="SAM-dependent_MTase"/>
</dbReference>
<dbReference type="AlphaFoldDB" id="D5RTA2"/>
<dbReference type="HOGENOM" id="CLU_095342_0_0_5"/>
<gene>
    <name evidence="2" type="ORF">HMPREF0731_4314</name>
</gene>
<evidence type="ECO:0000313" key="3">
    <source>
        <dbReference type="Proteomes" id="UP000005324"/>
    </source>
</evidence>
<dbReference type="EMBL" id="ADVL01000783">
    <property type="protein sequence ID" value="EFH09478.1"/>
    <property type="molecule type" value="Genomic_DNA"/>
</dbReference>
<keyword evidence="2" id="KW-0489">Methyltransferase</keyword>
<dbReference type="PANTHER" id="PTHR34203:SF15">
    <property type="entry name" value="SLL1173 PROTEIN"/>
    <property type="match status" value="1"/>
</dbReference>
<dbReference type="RefSeq" id="WP_007003344.1">
    <property type="nucleotide sequence ID" value="NZ_GG770777.1"/>
</dbReference>
<dbReference type="Proteomes" id="UP000005324">
    <property type="component" value="Unassembled WGS sequence"/>
</dbReference>
<dbReference type="GO" id="GO:0032259">
    <property type="term" value="P:methylation"/>
    <property type="evidence" value="ECO:0007669"/>
    <property type="project" value="UniProtKB-KW"/>
</dbReference>
<keyword evidence="3" id="KW-1185">Reference proteome</keyword>
<dbReference type="PANTHER" id="PTHR34203">
    <property type="entry name" value="METHYLTRANSFERASE, FKBM FAMILY PROTEIN"/>
    <property type="match status" value="1"/>
</dbReference>
<sequence>MSAGRHSVAPQAAAIGRSLRTYYAEGRAARLDAFLGRFLAPGELGFDIGAHVGDRTASFRRLGARAVAVEPQPRLARLLRLLFRADAGVSVVHSLCGSQKGTGRLHLNSANPTVATASEAFIKAAAAAEGWRGEVWDGAVSLPVTTLDALADAQGVPDFIKLDVEGYEASVLAGLSKPVRALSFEFTTLQRRVALDALRMLEGLGDYSFNACVGEEHRFALPAPVHAGTLARWLEALPDSVNSGDVYASLEPPRVTA</sequence>
<evidence type="ECO:0000313" key="2">
    <source>
        <dbReference type="EMBL" id="EFH09478.1"/>
    </source>
</evidence>
<dbReference type="InterPro" id="IPR029063">
    <property type="entry name" value="SAM-dependent_MTases_sf"/>
</dbReference>
<accession>D5RTA2</accession>
<evidence type="ECO:0000259" key="1">
    <source>
        <dbReference type="Pfam" id="PF05050"/>
    </source>
</evidence>
<keyword evidence="2" id="KW-0808">Transferase</keyword>
<feature type="domain" description="Methyltransferase FkbM" evidence="1">
    <location>
        <begin position="47"/>
        <end position="190"/>
    </location>
</feature>
<proteinExistence type="predicted"/>
<dbReference type="OrthoDB" id="5679686at2"/>
<reference evidence="2 3" key="1">
    <citation type="submission" date="2010-04" db="EMBL/GenBank/DDBJ databases">
        <authorList>
            <person name="Qin X."/>
            <person name="Bachman B."/>
            <person name="Battles P."/>
            <person name="Bell A."/>
            <person name="Bess C."/>
            <person name="Bickham C."/>
            <person name="Chaboub L."/>
            <person name="Chen D."/>
            <person name="Coyle M."/>
            <person name="Deiros D.R."/>
            <person name="Dinh H."/>
            <person name="Forbes L."/>
            <person name="Fowler G."/>
            <person name="Francisco L."/>
            <person name="Fu Q."/>
            <person name="Gubbala S."/>
            <person name="Hale W."/>
            <person name="Han Y."/>
            <person name="Hemphill L."/>
            <person name="Highlander S.K."/>
            <person name="Hirani K."/>
            <person name="Hogues M."/>
            <person name="Jackson L."/>
            <person name="Jakkamsetti A."/>
            <person name="Javaid M."/>
            <person name="Jiang H."/>
            <person name="Korchina V."/>
            <person name="Kovar C."/>
            <person name="Lara F."/>
            <person name="Lee S."/>
            <person name="Mata R."/>
            <person name="Mathew T."/>
            <person name="Moen C."/>
            <person name="Morales K."/>
            <person name="Munidasa M."/>
            <person name="Nazareth L."/>
            <person name="Ngo R."/>
            <person name="Nguyen L."/>
            <person name="Okwuonu G."/>
            <person name="Ongeri F."/>
            <person name="Patil S."/>
            <person name="Petrosino J."/>
            <person name="Pham C."/>
            <person name="Pham P."/>
            <person name="Pu L.-L."/>
            <person name="Puazo M."/>
            <person name="Raj R."/>
            <person name="Reid J."/>
            <person name="Rouhana J."/>
            <person name="Saada N."/>
            <person name="Shang Y."/>
            <person name="Simmons D."/>
            <person name="Thornton R."/>
            <person name="Warren J."/>
            <person name="Weissenberger G."/>
            <person name="Zhang J."/>
            <person name="Zhang L."/>
            <person name="Zhou C."/>
            <person name="Zhu D."/>
            <person name="Muzny D."/>
            <person name="Worley K."/>
            <person name="Gibbs R."/>
        </authorList>
    </citation>
    <scope>NUCLEOTIDE SEQUENCE [LARGE SCALE GENOMIC DNA]</scope>
    <source>
        <strain evidence="2 3">ATCC 49957</strain>
    </source>
</reference>
<dbReference type="Pfam" id="PF05050">
    <property type="entry name" value="Methyltransf_21"/>
    <property type="match status" value="1"/>
</dbReference>
<dbReference type="Gene3D" id="3.40.50.150">
    <property type="entry name" value="Vaccinia Virus protein VP39"/>
    <property type="match status" value="1"/>
</dbReference>
<name>D5RTA2_9PROT</name>
<dbReference type="GO" id="GO:0008168">
    <property type="term" value="F:methyltransferase activity"/>
    <property type="evidence" value="ECO:0007669"/>
    <property type="project" value="UniProtKB-KW"/>
</dbReference>